<evidence type="ECO:0000256" key="1">
    <source>
        <dbReference type="ARBA" id="ARBA00022729"/>
    </source>
</evidence>
<keyword evidence="1 2" id="KW-0732">Signal</keyword>
<dbReference type="Proteomes" id="UP000707731">
    <property type="component" value="Unassembled WGS sequence"/>
</dbReference>
<sequence length="213" mass="21940">MYAKTIALVSALITGCVLAATPAANATQLPPHERTYTAPEGTQFTVGHRDHQVRPAAALNLMPTNRDVFVDNTFYGRVSAGTGLLKAGYLVACAVDLTAELDLRAGIDMNADLRAGLSLGVESLVPNLDLGVGPSLGAGLGVDLTLEPGKVTDVSAGEHALTAGSDGYVFSRDLHIHVENCGGPLTVQPYALITVDTAEVTAAGAVLGDPFTM</sequence>
<organism evidence="3 4">
    <name type="scientific">Nocardia higoensis</name>
    <dbReference type="NCBI Taxonomy" id="228599"/>
    <lineage>
        <taxon>Bacteria</taxon>
        <taxon>Bacillati</taxon>
        <taxon>Actinomycetota</taxon>
        <taxon>Actinomycetes</taxon>
        <taxon>Mycobacteriales</taxon>
        <taxon>Nocardiaceae</taxon>
        <taxon>Nocardia</taxon>
    </lineage>
</organism>
<dbReference type="InterPro" id="IPR036435">
    <property type="entry name" value="Leukocidin/porin_MspA_sf"/>
</dbReference>
<comment type="caution">
    <text evidence="3">The sequence shown here is derived from an EMBL/GenBank/DDBJ whole genome shotgun (WGS) entry which is preliminary data.</text>
</comment>
<dbReference type="Pfam" id="PF09203">
    <property type="entry name" value="MspA"/>
    <property type="match status" value="1"/>
</dbReference>
<dbReference type="EMBL" id="JADLQN010000002">
    <property type="protein sequence ID" value="MBF6356240.1"/>
    <property type="molecule type" value="Genomic_DNA"/>
</dbReference>
<keyword evidence="4" id="KW-1185">Reference proteome</keyword>
<evidence type="ECO:0000256" key="2">
    <source>
        <dbReference type="SAM" id="SignalP"/>
    </source>
</evidence>
<proteinExistence type="predicted"/>
<name>A0ABS0DDP4_9NOCA</name>
<evidence type="ECO:0000313" key="3">
    <source>
        <dbReference type="EMBL" id="MBF6356240.1"/>
    </source>
</evidence>
<dbReference type="Gene3D" id="2.60.40.1650">
    <property type="entry name" value="Porin MspA (Ig-like beta-sandwich domain)"/>
    <property type="match status" value="2"/>
</dbReference>
<evidence type="ECO:0000313" key="4">
    <source>
        <dbReference type="Proteomes" id="UP000707731"/>
    </source>
</evidence>
<reference evidence="3 4" key="1">
    <citation type="submission" date="2020-10" db="EMBL/GenBank/DDBJ databases">
        <title>Identification of Nocardia species via Next-generation sequencing and recognition of intraspecies genetic diversity.</title>
        <authorList>
            <person name="Li P."/>
            <person name="Li P."/>
            <person name="Lu B."/>
        </authorList>
    </citation>
    <scope>NUCLEOTIDE SEQUENCE [LARGE SCALE GENOMIC DNA]</scope>
    <source>
        <strain evidence="3 4">BJ06-0143</strain>
    </source>
</reference>
<dbReference type="PROSITE" id="PS51257">
    <property type="entry name" value="PROKAR_LIPOPROTEIN"/>
    <property type="match status" value="1"/>
</dbReference>
<dbReference type="InterPro" id="IPR015286">
    <property type="entry name" value="Porin_fam_mycobact-type"/>
</dbReference>
<feature type="chain" id="PRO_5045833830" evidence="2">
    <location>
        <begin position="20"/>
        <end position="213"/>
    </location>
</feature>
<accession>A0ABS0DDP4</accession>
<dbReference type="RefSeq" id="WP_195003048.1">
    <property type="nucleotide sequence ID" value="NZ_JADLQN010000002.1"/>
</dbReference>
<dbReference type="SUPFAM" id="SSF56959">
    <property type="entry name" value="Leukocidin-like"/>
    <property type="match status" value="1"/>
</dbReference>
<feature type="signal peptide" evidence="2">
    <location>
        <begin position="1"/>
        <end position="19"/>
    </location>
</feature>
<gene>
    <name evidence="3" type="ORF">IU449_17100</name>
</gene>
<protein>
    <submittedName>
        <fullName evidence="3">MspA family porin</fullName>
    </submittedName>
</protein>